<sequence length="106" mass="12779">MEEREFKFMRRYFELYRALRGSEQDFSWLWREVDRLCEEKLSVEALVSRLSPRVEEALDREVVEALARETGLLEHSLQRVVARELILAMLTVLEMTGKVKLRYSWR</sequence>
<reference evidence="1" key="1">
    <citation type="journal article" date="2020" name="mSystems">
        <title>Genome- and Community-Level Interaction Insights into Carbon Utilization and Element Cycling Functions of Hydrothermarchaeota in Hydrothermal Sediment.</title>
        <authorList>
            <person name="Zhou Z."/>
            <person name="Liu Y."/>
            <person name="Xu W."/>
            <person name="Pan J."/>
            <person name="Luo Z.H."/>
            <person name="Li M."/>
        </authorList>
    </citation>
    <scope>NUCLEOTIDE SEQUENCE [LARGE SCALE GENOMIC DNA]</scope>
    <source>
        <strain evidence="1">SpSt-735</strain>
    </source>
</reference>
<dbReference type="EMBL" id="DTFI01000026">
    <property type="protein sequence ID" value="HGI42939.1"/>
    <property type="molecule type" value="Genomic_DNA"/>
</dbReference>
<organism evidence="1">
    <name type="scientific">Thermofilum pendens</name>
    <dbReference type="NCBI Taxonomy" id="2269"/>
    <lineage>
        <taxon>Archaea</taxon>
        <taxon>Thermoproteota</taxon>
        <taxon>Thermoprotei</taxon>
        <taxon>Thermofilales</taxon>
        <taxon>Thermofilaceae</taxon>
        <taxon>Thermofilum</taxon>
    </lineage>
</organism>
<protein>
    <submittedName>
        <fullName evidence="1">Uncharacterized protein</fullName>
    </submittedName>
</protein>
<name>A0A7C4B9M0_THEPE</name>
<proteinExistence type="predicted"/>
<comment type="caution">
    <text evidence="1">The sequence shown here is derived from an EMBL/GenBank/DDBJ whole genome shotgun (WGS) entry which is preliminary data.</text>
</comment>
<gene>
    <name evidence="1" type="ORF">ENV17_00940</name>
</gene>
<dbReference type="AlphaFoldDB" id="A0A7C4B9M0"/>
<evidence type="ECO:0000313" key="1">
    <source>
        <dbReference type="EMBL" id="HGI42939.1"/>
    </source>
</evidence>
<accession>A0A7C4B9M0</accession>